<dbReference type="CDD" id="cd00590">
    <property type="entry name" value="RRM_SF"/>
    <property type="match status" value="1"/>
</dbReference>
<protein>
    <recommendedName>
        <fullName evidence="4">RRM domain-containing protein</fullName>
    </recommendedName>
</protein>
<evidence type="ECO:0000256" key="1">
    <source>
        <dbReference type="ARBA" id="ARBA00022737"/>
    </source>
</evidence>
<dbReference type="SMART" id="SM00360">
    <property type="entry name" value="RRM"/>
    <property type="match status" value="2"/>
</dbReference>
<dbReference type="InterPro" id="IPR035979">
    <property type="entry name" value="RBD_domain_sf"/>
</dbReference>
<evidence type="ECO:0000256" key="2">
    <source>
        <dbReference type="ARBA" id="ARBA00022884"/>
    </source>
</evidence>
<keyword evidence="6" id="KW-1185">Reference proteome</keyword>
<reference evidence="5 6" key="1">
    <citation type="journal article" date="2017" name="Curr. Biol.">
        <title>The Evolution of Venom by Co-option of Single-Copy Genes.</title>
        <authorList>
            <person name="Martinson E.O."/>
            <person name="Mrinalini"/>
            <person name="Kelkar Y.D."/>
            <person name="Chang C.H."/>
            <person name="Werren J.H."/>
        </authorList>
    </citation>
    <scope>NUCLEOTIDE SEQUENCE [LARGE SCALE GENOMIC DNA]</scope>
    <source>
        <strain evidence="5 6">Alberta</strain>
        <tissue evidence="5">Whole body</tissue>
    </source>
</reference>
<evidence type="ECO:0000259" key="4">
    <source>
        <dbReference type="PROSITE" id="PS50102"/>
    </source>
</evidence>
<evidence type="ECO:0000313" key="6">
    <source>
        <dbReference type="Proteomes" id="UP000215335"/>
    </source>
</evidence>
<accession>A0A232EK95</accession>
<dbReference type="InterPro" id="IPR012677">
    <property type="entry name" value="Nucleotide-bd_a/b_plait_sf"/>
</dbReference>
<dbReference type="GO" id="GO:0003723">
    <property type="term" value="F:RNA binding"/>
    <property type="evidence" value="ECO:0007669"/>
    <property type="project" value="UniProtKB-UniRule"/>
</dbReference>
<dbReference type="Pfam" id="PF00076">
    <property type="entry name" value="RRM_1"/>
    <property type="match status" value="1"/>
</dbReference>
<comment type="caution">
    <text evidence="5">The sequence shown here is derived from an EMBL/GenBank/DDBJ whole genome shotgun (WGS) entry which is preliminary data.</text>
</comment>
<dbReference type="EMBL" id="NNAY01003839">
    <property type="protein sequence ID" value="OXU18779.1"/>
    <property type="molecule type" value="Genomic_DNA"/>
</dbReference>
<keyword evidence="2 3" id="KW-0694">RNA-binding</keyword>
<dbReference type="AlphaFoldDB" id="A0A232EK95"/>
<dbReference type="InterPro" id="IPR000504">
    <property type="entry name" value="RRM_dom"/>
</dbReference>
<keyword evidence="1" id="KW-0677">Repeat</keyword>
<name>A0A232EK95_9HYME</name>
<gene>
    <name evidence="5" type="ORF">TSAR_008672</name>
</gene>
<dbReference type="OrthoDB" id="7682993at2759"/>
<evidence type="ECO:0000256" key="3">
    <source>
        <dbReference type="PROSITE-ProRule" id="PRU00176"/>
    </source>
</evidence>
<feature type="domain" description="RRM" evidence="4">
    <location>
        <begin position="15"/>
        <end position="92"/>
    </location>
</feature>
<sequence length="206" mass="23426">MSAESTIPKNNRDSYTVTFRNCQGLSNAEIIEIFSKYGRVVCMGITGGETGYRFVHFSSEEEAMRAVLHGNDYASKLRPHKSKPLDMGAQRAVGWIKKEPRWEEPLKVDKKIVRKAAEVIVRNLPPQFGPANLLKMFQKYGPIAMTPIMVVQKTGMRFCHVYFRSQKDVDNFQRDFNKHLIENKNPMVVPPSTPMKTNITNSCDAA</sequence>
<dbReference type="SUPFAM" id="SSF54928">
    <property type="entry name" value="RNA-binding domain, RBD"/>
    <property type="match status" value="2"/>
</dbReference>
<dbReference type="PANTHER" id="PTHR24012">
    <property type="entry name" value="RNA BINDING PROTEIN"/>
    <property type="match status" value="1"/>
</dbReference>
<dbReference type="Proteomes" id="UP000215335">
    <property type="component" value="Unassembled WGS sequence"/>
</dbReference>
<dbReference type="PROSITE" id="PS50102">
    <property type="entry name" value="RRM"/>
    <property type="match status" value="2"/>
</dbReference>
<organism evidence="5 6">
    <name type="scientific">Trichomalopsis sarcophagae</name>
    <dbReference type="NCBI Taxonomy" id="543379"/>
    <lineage>
        <taxon>Eukaryota</taxon>
        <taxon>Metazoa</taxon>
        <taxon>Ecdysozoa</taxon>
        <taxon>Arthropoda</taxon>
        <taxon>Hexapoda</taxon>
        <taxon>Insecta</taxon>
        <taxon>Pterygota</taxon>
        <taxon>Neoptera</taxon>
        <taxon>Endopterygota</taxon>
        <taxon>Hymenoptera</taxon>
        <taxon>Apocrita</taxon>
        <taxon>Proctotrupomorpha</taxon>
        <taxon>Chalcidoidea</taxon>
        <taxon>Pteromalidae</taxon>
        <taxon>Pteromalinae</taxon>
        <taxon>Trichomalopsis</taxon>
    </lineage>
</organism>
<evidence type="ECO:0000313" key="5">
    <source>
        <dbReference type="EMBL" id="OXU18779.1"/>
    </source>
</evidence>
<feature type="domain" description="RRM" evidence="4">
    <location>
        <begin position="117"/>
        <end position="194"/>
    </location>
</feature>
<proteinExistence type="predicted"/>
<dbReference type="Gene3D" id="3.30.70.330">
    <property type="match status" value="2"/>
</dbReference>